<proteinExistence type="predicted"/>
<evidence type="ECO:0000313" key="3">
    <source>
        <dbReference type="Proteomes" id="UP000499080"/>
    </source>
</evidence>
<comment type="caution">
    <text evidence="2">The sequence shown here is derived from an EMBL/GenBank/DDBJ whole genome shotgun (WGS) entry which is preliminary data.</text>
</comment>
<name>A0A4Y2A9V5_ARAVE</name>
<evidence type="ECO:0000313" key="2">
    <source>
        <dbReference type="EMBL" id="GBL76572.1"/>
    </source>
</evidence>
<evidence type="ECO:0000256" key="1">
    <source>
        <dbReference type="SAM" id="MobiDB-lite"/>
    </source>
</evidence>
<dbReference type="Proteomes" id="UP000499080">
    <property type="component" value="Unassembled WGS sequence"/>
</dbReference>
<sequence>MSGPPPFLLKIMSKYENGSQKEYQEIGSFTDFRDEKRVLRWTGGCVNFGIGCSRSTSTEDSPRNRLSLSARTADNTPKRDSKGVRTPKTIAVDQYTFKVQRRFNTSKSIKVSP</sequence>
<feature type="compositionally biased region" description="Polar residues" evidence="1">
    <location>
        <begin position="53"/>
        <end position="75"/>
    </location>
</feature>
<keyword evidence="3" id="KW-1185">Reference proteome</keyword>
<gene>
    <name evidence="2" type="ORF">AVEN_53300_1</name>
</gene>
<protein>
    <submittedName>
        <fullName evidence="2">Uncharacterized protein</fullName>
    </submittedName>
</protein>
<dbReference type="AlphaFoldDB" id="A0A4Y2A9V5"/>
<dbReference type="EMBL" id="BGPR01000010">
    <property type="protein sequence ID" value="GBL76572.1"/>
    <property type="molecule type" value="Genomic_DNA"/>
</dbReference>
<reference evidence="2 3" key="1">
    <citation type="journal article" date="2019" name="Sci. Rep.">
        <title>Orb-weaving spider Araneus ventricosus genome elucidates the spidroin gene catalogue.</title>
        <authorList>
            <person name="Kono N."/>
            <person name="Nakamura H."/>
            <person name="Ohtoshi R."/>
            <person name="Moran D.A.P."/>
            <person name="Shinohara A."/>
            <person name="Yoshida Y."/>
            <person name="Fujiwara M."/>
            <person name="Mori M."/>
            <person name="Tomita M."/>
            <person name="Arakawa K."/>
        </authorList>
    </citation>
    <scope>NUCLEOTIDE SEQUENCE [LARGE SCALE GENOMIC DNA]</scope>
</reference>
<feature type="region of interest" description="Disordered" evidence="1">
    <location>
        <begin position="52"/>
        <end position="85"/>
    </location>
</feature>
<organism evidence="2 3">
    <name type="scientific">Araneus ventricosus</name>
    <name type="common">Orbweaver spider</name>
    <name type="synonym">Epeira ventricosa</name>
    <dbReference type="NCBI Taxonomy" id="182803"/>
    <lineage>
        <taxon>Eukaryota</taxon>
        <taxon>Metazoa</taxon>
        <taxon>Ecdysozoa</taxon>
        <taxon>Arthropoda</taxon>
        <taxon>Chelicerata</taxon>
        <taxon>Arachnida</taxon>
        <taxon>Araneae</taxon>
        <taxon>Araneomorphae</taxon>
        <taxon>Entelegynae</taxon>
        <taxon>Araneoidea</taxon>
        <taxon>Araneidae</taxon>
        <taxon>Araneus</taxon>
    </lineage>
</organism>
<accession>A0A4Y2A9V5</accession>